<protein>
    <recommendedName>
        <fullName evidence="2">Glutamine amidotransferase type-2 domain-containing protein</fullName>
    </recommendedName>
</protein>
<proteinExistence type="predicted"/>
<reference evidence="3 4" key="1">
    <citation type="submission" date="2024-01" db="EMBL/GenBank/DDBJ databases">
        <title>The genomes of 5 underutilized Papilionoideae crops provide insights into root nodulation and disease resistanc.</title>
        <authorList>
            <person name="Jiang F."/>
        </authorList>
    </citation>
    <scope>NUCLEOTIDE SEQUENCE [LARGE SCALE GENOMIC DNA]</scope>
    <source>
        <strain evidence="3">JINMINGXINNONG_FW02</strain>
        <tissue evidence="3">Leaves</tissue>
    </source>
</reference>
<dbReference type="Gene3D" id="3.60.20.10">
    <property type="entry name" value="Glutamine Phosphoribosylpyrophosphate, subunit 1, domain 1"/>
    <property type="match status" value="1"/>
</dbReference>
<dbReference type="InterPro" id="IPR029055">
    <property type="entry name" value="Ntn_hydrolases_N"/>
</dbReference>
<dbReference type="Proteomes" id="UP001374584">
    <property type="component" value="Unassembled WGS sequence"/>
</dbReference>
<dbReference type="EMBL" id="JAYMYR010000001">
    <property type="protein sequence ID" value="KAK7382490.1"/>
    <property type="molecule type" value="Genomic_DNA"/>
</dbReference>
<gene>
    <name evidence="3" type="ORF">VNO80_01343</name>
</gene>
<feature type="domain" description="Glutamine amidotransferase type-2" evidence="2">
    <location>
        <begin position="82"/>
        <end position="142"/>
    </location>
</feature>
<evidence type="ECO:0000313" key="4">
    <source>
        <dbReference type="Proteomes" id="UP001374584"/>
    </source>
</evidence>
<sequence length="165" mass="18158">MVHHRITESQQLPRSPPRRHPALGQRHRSPNHHRPLASRHVLQNLSSLLGATKGGALTECKEPLDDALSRLNKLLSAIATLNDKTVGDVQTWVQSLELYVLSWRFVPTDDSGLGKSALLTEHVIEQVFLTPNTLSKVDLERQQSAPAKEKGGALEAVCTPTLKSV</sequence>
<dbReference type="AlphaFoldDB" id="A0AAN9RSQ4"/>
<dbReference type="Pfam" id="PF00310">
    <property type="entry name" value="GATase_2"/>
    <property type="match status" value="1"/>
</dbReference>
<name>A0AAN9RSQ4_PHACN</name>
<keyword evidence="4" id="KW-1185">Reference proteome</keyword>
<feature type="region of interest" description="Disordered" evidence="1">
    <location>
        <begin position="1"/>
        <end position="35"/>
    </location>
</feature>
<evidence type="ECO:0000259" key="2">
    <source>
        <dbReference type="Pfam" id="PF00310"/>
    </source>
</evidence>
<dbReference type="InterPro" id="IPR017932">
    <property type="entry name" value="GATase_2_dom"/>
</dbReference>
<organism evidence="3 4">
    <name type="scientific">Phaseolus coccineus</name>
    <name type="common">Scarlet runner bean</name>
    <name type="synonym">Phaseolus multiflorus</name>
    <dbReference type="NCBI Taxonomy" id="3886"/>
    <lineage>
        <taxon>Eukaryota</taxon>
        <taxon>Viridiplantae</taxon>
        <taxon>Streptophyta</taxon>
        <taxon>Embryophyta</taxon>
        <taxon>Tracheophyta</taxon>
        <taxon>Spermatophyta</taxon>
        <taxon>Magnoliopsida</taxon>
        <taxon>eudicotyledons</taxon>
        <taxon>Gunneridae</taxon>
        <taxon>Pentapetalae</taxon>
        <taxon>rosids</taxon>
        <taxon>fabids</taxon>
        <taxon>Fabales</taxon>
        <taxon>Fabaceae</taxon>
        <taxon>Papilionoideae</taxon>
        <taxon>50 kb inversion clade</taxon>
        <taxon>NPAAA clade</taxon>
        <taxon>indigoferoid/millettioid clade</taxon>
        <taxon>Phaseoleae</taxon>
        <taxon>Phaseolus</taxon>
    </lineage>
</organism>
<evidence type="ECO:0000313" key="3">
    <source>
        <dbReference type="EMBL" id="KAK7382490.1"/>
    </source>
</evidence>
<feature type="compositionally biased region" description="Basic residues" evidence="1">
    <location>
        <begin position="16"/>
        <end position="35"/>
    </location>
</feature>
<accession>A0AAN9RSQ4</accession>
<comment type="caution">
    <text evidence="3">The sequence shown here is derived from an EMBL/GenBank/DDBJ whole genome shotgun (WGS) entry which is preliminary data.</text>
</comment>
<evidence type="ECO:0000256" key="1">
    <source>
        <dbReference type="SAM" id="MobiDB-lite"/>
    </source>
</evidence>
<dbReference type="SUPFAM" id="SSF56235">
    <property type="entry name" value="N-terminal nucleophile aminohydrolases (Ntn hydrolases)"/>
    <property type="match status" value="1"/>
</dbReference>